<proteinExistence type="predicted"/>
<protein>
    <recommendedName>
        <fullName evidence="1">DUF218 domain-containing protein</fullName>
    </recommendedName>
</protein>
<gene>
    <name evidence="2" type="ORF">METZ01_LOCUS34813</name>
</gene>
<evidence type="ECO:0000259" key="1">
    <source>
        <dbReference type="Pfam" id="PF02698"/>
    </source>
</evidence>
<dbReference type="CDD" id="cd06259">
    <property type="entry name" value="YdcF-like"/>
    <property type="match status" value="1"/>
</dbReference>
<dbReference type="Pfam" id="PF02698">
    <property type="entry name" value="DUF218"/>
    <property type="match status" value="1"/>
</dbReference>
<dbReference type="AlphaFoldDB" id="A0A381QTR6"/>
<organism evidence="2">
    <name type="scientific">marine metagenome</name>
    <dbReference type="NCBI Taxonomy" id="408172"/>
    <lineage>
        <taxon>unclassified sequences</taxon>
        <taxon>metagenomes</taxon>
        <taxon>ecological metagenomes</taxon>
    </lineage>
</organism>
<sequence length="220" mass="24414">MLSIGVTLRGKRRKFIFIGVFLAGCIITGVLSRAPILTWLGGQLIRSDNLEQSDAIVILSGGEFAEREIEGADLYRAGFAPRVAISVGREAPGAKELARRGVGLSDLLEIRLYHLEGLGVPRSAISLLPGRASSTRDEAVMAAEWSEVNDVTSLIVVTSAYHTARAGFIFERIFDRQPVRISLRPSGADDFRADSWWKERTTLRNGIFELQRTLFYWLAY</sequence>
<dbReference type="InterPro" id="IPR003848">
    <property type="entry name" value="DUF218"/>
</dbReference>
<accession>A0A381QTR6</accession>
<reference evidence="2" key="1">
    <citation type="submission" date="2018-05" db="EMBL/GenBank/DDBJ databases">
        <authorList>
            <person name="Lanie J.A."/>
            <person name="Ng W.-L."/>
            <person name="Kazmierczak K.M."/>
            <person name="Andrzejewski T.M."/>
            <person name="Davidsen T.M."/>
            <person name="Wayne K.J."/>
            <person name="Tettelin H."/>
            <person name="Glass J.I."/>
            <person name="Rusch D."/>
            <person name="Podicherti R."/>
            <person name="Tsui H.-C.T."/>
            <person name="Winkler M.E."/>
        </authorList>
    </citation>
    <scope>NUCLEOTIDE SEQUENCE</scope>
</reference>
<feature type="domain" description="DUF218" evidence="1">
    <location>
        <begin position="54"/>
        <end position="199"/>
    </location>
</feature>
<name>A0A381QTR6_9ZZZZ</name>
<evidence type="ECO:0000313" key="2">
    <source>
        <dbReference type="EMBL" id="SUZ81959.1"/>
    </source>
</evidence>
<dbReference type="EMBL" id="UINC01001484">
    <property type="protein sequence ID" value="SUZ81959.1"/>
    <property type="molecule type" value="Genomic_DNA"/>
</dbReference>